<feature type="compositionally biased region" description="Polar residues" evidence="1">
    <location>
        <begin position="49"/>
        <end position="80"/>
    </location>
</feature>
<gene>
    <name evidence="2" type="ORF">O181_038797</name>
</gene>
<sequence>MNISRFLDSPGQILCQLLAIDFKSSRIKVKQTSSKNQANVEHKSHPGLTPNSVTATNIGSPVPSTEIPQHQILPQPSKSW</sequence>
<name>A0A9Q3DFG2_9BASI</name>
<evidence type="ECO:0000256" key="1">
    <source>
        <dbReference type="SAM" id="MobiDB-lite"/>
    </source>
</evidence>
<keyword evidence="3" id="KW-1185">Reference proteome</keyword>
<protein>
    <submittedName>
        <fullName evidence="2">Uncharacterized protein</fullName>
    </submittedName>
</protein>
<evidence type="ECO:0000313" key="2">
    <source>
        <dbReference type="EMBL" id="MBW0499082.1"/>
    </source>
</evidence>
<evidence type="ECO:0000313" key="3">
    <source>
        <dbReference type="Proteomes" id="UP000765509"/>
    </source>
</evidence>
<comment type="caution">
    <text evidence="2">The sequence shown here is derived from an EMBL/GenBank/DDBJ whole genome shotgun (WGS) entry which is preliminary data.</text>
</comment>
<dbReference type="EMBL" id="AVOT02015079">
    <property type="protein sequence ID" value="MBW0499082.1"/>
    <property type="molecule type" value="Genomic_DNA"/>
</dbReference>
<organism evidence="2 3">
    <name type="scientific">Austropuccinia psidii MF-1</name>
    <dbReference type="NCBI Taxonomy" id="1389203"/>
    <lineage>
        <taxon>Eukaryota</taxon>
        <taxon>Fungi</taxon>
        <taxon>Dikarya</taxon>
        <taxon>Basidiomycota</taxon>
        <taxon>Pucciniomycotina</taxon>
        <taxon>Pucciniomycetes</taxon>
        <taxon>Pucciniales</taxon>
        <taxon>Sphaerophragmiaceae</taxon>
        <taxon>Austropuccinia</taxon>
    </lineage>
</organism>
<proteinExistence type="predicted"/>
<reference evidence="2" key="1">
    <citation type="submission" date="2021-03" db="EMBL/GenBank/DDBJ databases">
        <title>Draft genome sequence of rust myrtle Austropuccinia psidii MF-1, a brazilian biotype.</title>
        <authorList>
            <person name="Quecine M.C."/>
            <person name="Pachon D.M.R."/>
            <person name="Bonatelli M.L."/>
            <person name="Correr F.H."/>
            <person name="Franceschini L.M."/>
            <person name="Leite T.F."/>
            <person name="Margarido G.R.A."/>
            <person name="Almeida C.A."/>
            <person name="Ferrarezi J.A."/>
            <person name="Labate C.A."/>
        </authorList>
    </citation>
    <scope>NUCLEOTIDE SEQUENCE</scope>
    <source>
        <strain evidence="2">MF-1</strain>
    </source>
</reference>
<feature type="region of interest" description="Disordered" evidence="1">
    <location>
        <begin position="32"/>
        <end position="80"/>
    </location>
</feature>
<accession>A0A9Q3DFG2</accession>
<dbReference type="AlphaFoldDB" id="A0A9Q3DFG2"/>
<dbReference type="Proteomes" id="UP000765509">
    <property type="component" value="Unassembled WGS sequence"/>
</dbReference>